<evidence type="ECO:0000313" key="4">
    <source>
        <dbReference type="EMBL" id="HED30952.1"/>
    </source>
</evidence>
<dbReference type="SUPFAM" id="SSF53613">
    <property type="entry name" value="Ribokinase-like"/>
    <property type="match status" value="1"/>
</dbReference>
<gene>
    <name evidence="4" type="primary">rfaE1</name>
    <name evidence="4" type="ORF">ENN50_04565</name>
</gene>
<dbReference type="GO" id="GO:0016773">
    <property type="term" value="F:phosphotransferase activity, alcohol group as acceptor"/>
    <property type="evidence" value="ECO:0007669"/>
    <property type="project" value="InterPro"/>
</dbReference>
<dbReference type="Proteomes" id="UP000886335">
    <property type="component" value="Unassembled WGS sequence"/>
</dbReference>
<comment type="caution">
    <text evidence="4">The sequence shown here is derived from an EMBL/GenBank/DDBJ whole genome shotgun (WGS) entry which is preliminary data.</text>
</comment>
<dbReference type="InterPro" id="IPR011611">
    <property type="entry name" value="PfkB_dom"/>
</dbReference>
<sequence length="350" mass="37729">MTYIPLFNRNTFSTVQATDIQEIFNSFRKCRIAIVGDIMLDKYIFGHVSRISPEYPVPVVDVSRETCRLGGAANVAVNINAMGATALLYGVTGDDSDAELLRKLLGDRDLHTGGIISDPSRPTTSKTRILSQNHHIARVDHESRDAISEQYLKCISGMIGTSIDELDAIVLEDYNKGVLTAQLIEEIIGLASSHNVAVLVDPKLHGFFDYQGCTVFKPNLAEVSASLGISAKNTDEDIEKACMALRKKLRCRDIVITRSEKGMTIHNDRFIHIPAASLEVSDVSGAGDTVIALLALGIASGLDTCTTGIIANLAASTVCQEVGAAPVKAEKLLKSCQEYFANASTNQSQA</sequence>
<accession>A0A831WPC3</accession>
<dbReference type="Pfam" id="PF00294">
    <property type="entry name" value="PfkB"/>
    <property type="match status" value="1"/>
</dbReference>
<reference evidence="4" key="1">
    <citation type="journal article" date="2020" name="mSystems">
        <title>Genome- and Community-Level Interaction Insights into Carbon Utilization and Element Cycling Functions of Hydrothermarchaeota in Hydrothermal Sediment.</title>
        <authorList>
            <person name="Zhou Z."/>
            <person name="Liu Y."/>
            <person name="Xu W."/>
            <person name="Pan J."/>
            <person name="Luo Z.H."/>
            <person name="Li M."/>
        </authorList>
    </citation>
    <scope>NUCLEOTIDE SEQUENCE [LARGE SCALE GENOMIC DNA]</scope>
    <source>
        <strain evidence="4">SpSt-1181</strain>
    </source>
</reference>
<dbReference type="InterPro" id="IPR011913">
    <property type="entry name" value="RfaE_dom_I"/>
</dbReference>
<keyword evidence="2 4" id="KW-0418">Kinase</keyword>
<organism evidence="4">
    <name type="scientific">Prosthecochloris aestuarii</name>
    <dbReference type="NCBI Taxonomy" id="1102"/>
    <lineage>
        <taxon>Bacteria</taxon>
        <taxon>Pseudomonadati</taxon>
        <taxon>Chlorobiota</taxon>
        <taxon>Chlorobiia</taxon>
        <taxon>Chlorobiales</taxon>
        <taxon>Chlorobiaceae</taxon>
        <taxon>Prosthecochloris</taxon>
    </lineage>
</organism>
<dbReference type="AlphaFoldDB" id="A0A831WPC3"/>
<name>A0A831WPC3_PROAE</name>
<feature type="domain" description="Carbohydrate kinase PfkB" evidence="3">
    <location>
        <begin position="32"/>
        <end position="326"/>
    </location>
</feature>
<dbReference type="GO" id="GO:0033786">
    <property type="term" value="F:heptose-1-phosphate adenylyltransferase activity"/>
    <property type="evidence" value="ECO:0007669"/>
    <property type="project" value="TreeGrafter"/>
</dbReference>
<dbReference type="GO" id="GO:0005829">
    <property type="term" value="C:cytosol"/>
    <property type="evidence" value="ECO:0007669"/>
    <property type="project" value="TreeGrafter"/>
</dbReference>
<dbReference type="PROSITE" id="PS00583">
    <property type="entry name" value="PFKB_KINASES_1"/>
    <property type="match status" value="1"/>
</dbReference>
<evidence type="ECO:0000256" key="1">
    <source>
        <dbReference type="ARBA" id="ARBA00022679"/>
    </source>
</evidence>
<evidence type="ECO:0000259" key="3">
    <source>
        <dbReference type="Pfam" id="PF00294"/>
    </source>
</evidence>
<dbReference type="PANTHER" id="PTHR46969:SF1">
    <property type="entry name" value="BIFUNCTIONAL PROTEIN HLDE"/>
    <property type="match status" value="1"/>
</dbReference>
<keyword evidence="1" id="KW-0808">Transferase</keyword>
<dbReference type="InterPro" id="IPR002173">
    <property type="entry name" value="Carboh/pur_kinase_PfkB_CS"/>
</dbReference>
<dbReference type="Gene3D" id="3.40.1190.20">
    <property type="match status" value="1"/>
</dbReference>
<proteinExistence type="predicted"/>
<dbReference type="PANTHER" id="PTHR46969">
    <property type="entry name" value="BIFUNCTIONAL PROTEIN HLDE"/>
    <property type="match status" value="1"/>
</dbReference>
<protein>
    <submittedName>
        <fullName evidence="4">D-glycero-beta-D-manno-heptose-7-phosphate kinase</fullName>
    </submittedName>
</protein>
<dbReference type="EMBL" id="DSBW01000103">
    <property type="protein sequence ID" value="HED30952.1"/>
    <property type="molecule type" value="Genomic_DNA"/>
</dbReference>
<dbReference type="CDD" id="cd01172">
    <property type="entry name" value="RfaE_like"/>
    <property type="match status" value="1"/>
</dbReference>
<dbReference type="GO" id="GO:0033785">
    <property type="term" value="F:heptose 7-phosphate kinase activity"/>
    <property type="evidence" value="ECO:0007669"/>
    <property type="project" value="TreeGrafter"/>
</dbReference>
<dbReference type="InterPro" id="IPR029056">
    <property type="entry name" value="Ribokinase-like"/>
</dbReference>
<dbReference type="NCBIfam" id="TIGR02198">
    <property type="entry name" value="rfaE_dom_I"/>
    <property type="match status" value="1"/>
</dbReference>
<evidence type="ECO:0000256" key="2">
    <source>
        <dbReference type="ARBA" id="ARBA00022777"/>
    </source>
</evidence>